<dbReference type="AlphaFoldDB" id="A0A1Y1HMW7"/>
<dbReference type="Proteomes" id="UP000054558">
    <property type="component" value="Unassembled WGS sequence"/>
</dbReference>
<name>A0A1Y1HMW7_KLENI</name>
<keyword evidence="3" id="KW-1185">Reference proteome</keyword>
<evidence type="ECO:0000256" key="1">
    <source>
        <dbReference type="SAM" id="MobiDB-lite"/>
    </source>
</evidence>
<accession>A0A1Y1HMW7</accession>
<sequence>MDRHKANHEQQHEDLCVRLKSWCDQWVSIAELGDGFSSDTGDSGLDTAGRSQINAHRGGSKECQSSLNLTQALIACELEEESSCLLAVKPRQDGKYDLQICDGLGQGLGHGLFLGFVGRRVGLKQRSGLDTAFAIQFADRNRVCFQGGSENLFLSADPQGRIYTGPTRPRKWEWFTMLPTSQPGPSPSRPMPLPVRVNLRGHNGRYLCTSHATVSAHAEVPCCCEEFLLQVGPIPQRDSADSEIDASSSNDWNTISAASEDEILSADPSGGLSIVPRENARGREHFLVHLTCPKWPRVAILHQTLPRDPSLELSKQDREEGPSDRGSCTDENGNGRFLVEVVKSEQGKAPGEFVRSYVGVESNGRVVCDRPQPQTWEQFTLELVSGSRVFIQGVNGRFLAGAPKFDGSERTPVNVTTSRPPDCWEVRSHGDGLCTLVLAPVETGRGETYLFVDDFGRLQQSNEPAVQFPATCSLFSLEPVAAKALRSAGQERGARNPAKELLAHLSRRGEEDGLGSRVSDERIVGFSIRTAGKVSGRERYLSVEPNGAVKASRTRVGRTEVFALSDVNALAARADPIAFPCHAAATANPLQTPPAPPPATAQERAEVRAAEEATAREARVETSRQRQKVRAAARALETRAPNPKPRPATLQALCADAIATEAARRLPCAPRCTSPAACLSSWGVGLPHLSPPKTAPKQPLELGSEKCEALLDEMLGVLAGAAAPPCCYDGAFPEETRTQTMRVIPNDVLDQIDATWAARQPRAHSCKGHVAPYRRFPERARARAFQAMHRAPHRGFGDEGFVCKQCSRDGLTRLDPVINPAHHRFLEVQQRLRGVNGPLPRAMWNPLTLTAVSMVSTLLCFSRGPSGGGRPRTGDSE</sequence>
<dbReference type="Gene3D" id="2.80.10.50">
    <property type="match status" value="2"/>
</dbReference>
<dbReference type="SUPFAM" id="SSF50405">
    <property type="entry name" value="Actin-crosslinking proteins"/>
    <property type="match status" value="2"/>
</dbReference>
<feature type="compositionally biased region" description="Basic and acidic residues" evidence="1">
    <location>
        <begin position="608"/>
        <end position="624"/>
    </location>
</feature>
<dbReference type="CDD" id="cd00257">
    <property type="entry name" value="beta-trefoil_FSCN-like"/>
    <property type="match status" value="1"/>
</dbReference>
<dbReference type="EMBL" id="DF236963">
    <property type="protein sequence ID" value="GAQ78529.1"/>
    <property type="molecule type" value="Genomic_DNA"/>
</dbReference>
<feature type="region of interest" description="Disordered" evidence="1">
    <location>
        <begin position="308"/>
        <end position="333"/>
    </location>
</feature>
<dbReference type="OrthoDB" id="1861913at2759"/>
<reference evidence="2 3" key="1">
    <citation type="journal article" date="2014" name="Nat. Commun.">
        <title>Klebsormidium flaccidum genome reveals primary factors for plant terrestrial adaptation.</title>
        <authorList>
            <person name="Hori K."/>
            <person name="Maruyama F."/>
            <person name="Fujisawa T."/>
            <person name="Togashi T."/>
            <person name="Yamamoto N."/>
            <person name="Seo M."/>
            <person name="Sato S."/>
            <person name="Yamada T."/>
            <person name="Mori H."/>
            <person name="Tajima N."/>
            <person name="Moriyama T."/>
            <person name="Ikeuchi M."/>
            <person name="Watanabe M."/>
            <person name="Wada H."/>
            <person name="Kobayashi K."/>
            <person name="Saito M."/>
            <person name="Masuda T."/>
            <person name="Sasaki-Sekimoto Y."/>
            <person name="Mashiguchi K."/>
            <person name="Awai K."/>
            <person name="Shimojima M."/>
            <person name="Masuda S."/>
            <person name="Iwai M."/>
            <person name="Nobusawa T."/>
            <person name="Narise T."/>
            <person name="Kondo S."/>
            <person name="Saito H."/>
            <person name="Sato R."/>
            <person name="Murakawa M."/>
            <person name="Ihara Y."/>
            <person name="Oshima-Yamada Y."/>
            <person name="Ohtaka K."/>
            <person name="Satoh M."/>
            <person name="Sonobe K."/>
            <person name="Ishii M."/>
            <person name="Ohtani R."/>
            <person name="Kanamori-Sato M."/>
            <person name="Honoki R."/>
            <person name="Miyazaki D."/>
            <person name="Mochizuki H."/>
            <person name="Umetsu J."/>
            <person name="Higashi K."/>
            <person name="Shibata D."/>
            <person name="Kamiya Y."/>
            <person name="Sato N."/>
            <person name="Nakamura Y."/>
            <person name="Tabata S."/>
            <person name="Ida S."/>
            <person name="Kurokawa K."/>
            <person name="Ohta H."/>
        </authorList>
    </citation>
    <scope>NUCLEOTIDE SEQUENCE [LARGE SCALE GENOMIC DNA]</scope>
    <source>
        <strain evidence="2 3">NIES-2285</strain>
    </source>
</reference>
<evidence type="ECO:0000313" key="3">
    <source>
        <dbReference type="Proteomes" id="UP000054558"/>
    </source>
</evidence>
<feature type="region of interest" description="Disordered" evidence="1">
    <location>
        <begin position="608"/>
        <end position="629"/>
    </location>
</feature>
<evidence type="ECO:0000313" key="2">
    <source>
        <dbReference type="EMBL" id="GAQ78529.1"/>
    </source>
</evidence>
<dbReference type="OMA" id="MDENICS"/>
<gene>
    <name evidence="2" type="ORF">KFL_000140500</name>
</gene>
<dbReference type="InterPro" id="IPR008999">
    <property type="entry name" value="Actin-crosslinking"/>
</dbReference>
<proteinExistence type="predicted"/>
<protein>
    <submittedName>
        <fullName evidence="2">Uncharacterized protein</fullName>
    </submittedName>
</protein>
<feature type="compositionally biased region" description="Basic and acidic residues" evidence="1">
    <location>
        <begin position="314"/>
        <end position="323"/>
    </location>
</feature>
<organism evidence="2 3">
    <name type="scientific">Klebsormidium nitens</name>
    <name type="common">Green alga</name>
    <name type="synonym">Ulothrix nitens</name>
    <dbReference type="NCBI Taxonomy" id="105231"/>
    <lineage>
        <taxon>Eukaryota</taxon>
        <taxon>Viridiplantae</taxon>
        <taxon>Streptophyta</taxon>
        <taxon>Klebsormidiophyceae</taxon>
        <taxon>Klebsormidiales</taxon>
        <taxon>Klebsormidiaceae</taxon>
        <taxon>Klebsormidium</taxon>
    </lineage>
</organism>